<keyword evidence="5" id="KW-0472">Membrane</keyword>
<dbReference type="Pfam" id="PF21366">
    <property type="entry name" value="TRAFD1-XIAF1_ZnF"/>
    <property type="match status" value="1"/>
</dbReference>
<evidence type="ECO:0000256" key="1">
    <source>
        <dbReference type="ARBA" id="ARBA00022723"/>
    </source>
</evidence>
<keyword evidence="5" id="KW-0812">Transmembrane</keyword>
<dbReference type="InterPro" id="IPR049439">
    <property type="entry name" value="TRAFD1-XIAF1_Znf"/>
</dbReference>
<evidence type="ECO:0000256" key="2">
    <source>
        <dbReference type="ARBA" id="ARBA00022771"/>
    </source>
</evidence>
<dbReference type="Gene3D" id="3.30.40.10">
    <property type="entry name" value="Zinc/RING finger domain, C3HC4 (zinc finger)"/>
    <property type="match status" value="1"/>
</dbReference>
<organism evidence="8 9">
    <name type="scientific">Iris pallida</name>
    <name type="common">Sweet iris</name>
    <dbReference type="NCBI Taxonomy" id="29817"/>
    <lineage>
        <taxon>Eukaryota</taxon>
        <taxon>Viridiplantae</taxon>
        <taxon>Streptophyta</taxon>
        <taxon>Embryophyta</taxon>
        <taxon>Tracheophyta</taxon>
        <taxon>Spermatophyta</taxon>
        <taxon>Magnoliopsida</taxon>
        <taxon>Liliopsida</taxon>
        <taxon>Asparagales</taxon>
        <taxon>Iridaceae</taxon>
        <taxon>Iridoideae</taxon>
        <taxon>Irideae</taxon>
        <taxon>Iris</taxon>
    </lineage>
</organism>
<accession>A0AAX6HNZ0</accession>
<dbReference type="PANTHER" id="PTHR16295:SF10">
    <property type="entry name" value="EXPRESSED PROTEIN"/>
    <property type="match status" value="1"/>
</dbReference>
<evidence type="ECO:0000256" key="5">
    <source>
        <dbReference type="SAM" id="Phobius"/>
    </source>
</evidence>
<dbReference type="EMBL" id="JANAVB010021796">
    <property type="protein sequence ID" value="KAJ6825054.1"/>
    <property type="molecule type" value="Genomic_DNA"/>
</dbReference>
<dbReference type="GO" id="GO:0005739">
    <property type="term" value="C:mitochondrion"/>
    <property type="evidence" value="ECO:0007669"/>
    <property type="project" value="TreeGrafter"/>
</dbReference>
<dbReference type="PANTHER" id="PTHR16295">
    <property type="entry name" value="TRAF-TYPE ZINC FINGER PROTEIN-RELATED"/>
    <property type="match status" value="1"/>
</dbReference>
<reference evidence="8" key="1">
    <citation type="journal article" date="2023" name="GigaByte">
        <title>Genome assembly of the bearded iris, Iris pallida Lam.</title>
        <authorList>
            <person name="Bruccoleri R.E."/>
            <person name="Oakeley E.J."/>
            <person name="Faust A.M.E."/>
            <person name="Altorfer M."/>
            <person name="Dessus-Babus S."/>
            <person name="Burckhardt D."/>
            <person name="Oertli M."/>
            <person name="Naumann U."/>
            <person name="Petersen F."/>
            <person name="Wong J."/>
        </authorList>
    </citation>
    <scope>NUCLEOTIDE SEQUENCE</scope>
    <source>
        <strain evidence="8">GSM-AAB239-AS_SAM_17_03QT</strain>
    </source>
</reference>
<evidence type="ECO:0000313" key="7">
    <source>
        <dbReference type="EMBL" id="KAJ6825054.1"/>
    </source>
</evidence>
<evidence type="ECO:0000313" key="8">
    <source>
        <dbReference type="EMBL" id="KAJ6842786.1"/>
    </source>
</evidence>
<keyword evidence="1" id="KW-0479">Metal-binding</keyword>
<gene>
    <name evidence="8" type="ORF">M6B38_298575</name>
    <name evidence="7" type="ORF">M6B38_378315</name>
</gene>
<dbReference type="Proteomes" id="UP001140949">
    <property type="component" value="Unassembled WGS sequence"/>
</dbReference>
<sequence length="200" mass="22927">MEIASELTTKLCSHCEREIPTSNADLHYAHCSRNLKKCALCGEMVPKKHEDEHYNETHAPVECSLCSHTVERELWSLHKGEKCPQRMITCEYCEFPLPAVDLFKHQEICGNRTELCQSCNKYVRLRERVNHDIQFHGDSDGTAESSRNARPEREEGARRRPARARDSPQKRILLTIAVTGIAVLVGSVFLQRRVDSNQQQ</sequence>
<dbReference type="GO" id="GO:0008270">
    <property type="term" value="F:zinc ion binding"/>
    <property type="evidence" value="ECO:0007669"/>
    <property type="project" value="UniProtKB-KW"/>
</dbReference>
<evidence type="ECO:0000256" key="4">
    <source>
        <dbReference type="SAM" id="MobiDB-lite"/>
    </source>
</evidence>
<evidence type="ECO:0000313" key="9">
    <source>
        <dbReference type="Proteomes" id="UP001140949"/>
    </source>
</evidence>
<feature type="transmembrane region" description="Helical" evidence="5">
    <location>
        <begin position="172"/>
        <end position="190"/>
    </location>
</feature>
<reference evidence="8" key="2">
    <citation type="submission" date="2023-04" db="EMBL/GenBank/DDBJ databases">
        <authorList>
            <person name="Bruccoleri R.E."/>
            <person name="Oakeley E.J."/>
            <person name="Faust A.-M."/>
            <person name="Dessus-Babus S."/>
            <person name="Altorfer M."/>
            <person name="Burckhardt D."/>
            <person name="Oertli M."/>
            <person name="Naumann U."/>
            <person name="Petersen F."/>
            <person name="Wong J."/>
        </authorList>
    </citation>
    <scope>NUCLEOTIDE SEQUENCE</scope>
    <source>
        <strain evidence="8">GSM-AAB239-AS_SAM_17_03QT</strain>
        <tissue evidence="8">Leaf</tissue>
    </source>
</reference>
<feature type="compositionally biased region" description="Basic and acidic residues" evidence="4">
    <location>
        <begin position="147"/>
        <end position="166"/>
    </location>
</feature>
<proteinExistence type="predicted"/>
<protein>
    <submittedName>
        <fullName evidence="8">TRAF-type zinc finger domain-containing protein 1</fullName>
    </submittedName>
</protein>
<feature type="region of interest" description="Disordered" evidence="4">
    <location>
        <begin position="133"/>
        <end position="166"/>
    </location>
</feature>
<keyword evidence="5" id="KW-1133">Transmembrane helix</keyword>
<evidence type="ECO:0000259" key="6">
    <source>
        <dbReference type="Pfam" id="PF21366"/>
    </source>
</evidence>
<dbReference type="InterPro" id="IPR013083">
    <property type="entry name" value="Znf_RING/FYVE/PHD"/>
</dbReference>
<dbReference type="AlphaFoldDB" id="A0AAX6HNZ0"/>
<keyword evidence="9" id="KW-1185">Reference proteome</keyword>
<feature type="domain" description="TRAFD1/XAF1 zinc finger" evidence="6">
    <location>
        <begin position="102"/>
        <end position="131"/>
    </location>
</feature>
<comment type="caution">
    <text evidence="8">The sequence shown here is derived from an EMBL/GenBank/DDBJ whole genome shotgun (WGS) entry which is preliminary data.</text>
</comment>
<keyword evidence="2" id="KW-0863">Zinc-finger</keyword>
<name>A0AAX6HNZ0_IRIPA</name>
<dbReference type="EMBL" id="JANAVB010007399">
    <property type="protein sequence ID" value="KAJ6842786.1"/>
    <property type="molecule type" value="Genomic_DNA"/>
</dbReference>
<keyword evidence="3" id="KW-0862">Zinc</keyword>
<evidence type="ECO:0000256" key="3">
    <source>
        <dbReference type="ARBA" id="ARBA00022833"/>
    </source>
</evidence>
<dbReference type="InterPro" id="IPR051986">
    <property type="entry name" value="Innate_Immune_Apopt_Reg"/>
</dbReference>